<name>A0A195BVG3_9HYME</name>
<dbReference type="AlphaFoldDB" id="A0A195BVG3"/>
<accession>A0A195BVG3</accession>
<proteinExistence type="predicted"/>
<protein>
    <submittedName>
        <fullName evidence="1">Uncharacterized protein</fullName>
    </submittedName>
</protein>
<sequence>MAALSSAQRATGDHPLFGDVSGDRYGRGTEGIVGYGSRNATSHTFIKEDLKKRIIVGIHIAKQAIQKLAADSIRISPVLDFERKIIKLCKDLAKIRTDRDTLLKEIRSLRRKNREQWVSSHRRRDSPIIRIRDAFPSDSEEYMCCL</sequence>
<dbReference type="Proteomes" id="UP000078540">
    <property type="component" value="Unassembled WGS sequence"/>
</dbReference>
<evidence type="ECO:0000313" key="2">
    <source>
        <dbReference type="Proteomes" id="UP000078540"/>
    </source>
</evidence>
<evidence type="ECO:0000313" key="1">
    <source>
        <dbReference type="EMBL" id="KYM91645.1"/>
    </source>
</evidence>
<gene>
    <name evidence="1" type="ORF">ALC53_01402</name>
</gene>
<dbReference type="EMBL" id="KQ976406">
    <property type="protein sequence ID" value="KYM91645.1"/>
    <property type="molecule type" value="Genomic_DNA"/>
</dbReference>
<reference evidence="1 2" key="1">
    <citation type="submission" date="2015-09" db="EMBL/GenBank/DDBJ databases">
        <title>Atta colombica WGS genome.</title>
        <authorList>
            <person name="Nygaard S."/>
            <person name="Hu H."/>
            <person name="Boomsma J."/>
            <person name="Zhang G."/>
        </authorList>
    </citation>
    <scope>NUCLEOTIDE SEQUENCE [LARGE SCALE GENOMIC DNA]</scope>
    <source>
        <strain evidence="1">Treedump-2</strain>
        <tissue evidence="1">Whole body</tissue>
    </source>
</reference>
<organism evidence="1 2">
    <name type="scientific">Atta colombica</name>
    <dbReference type="NCBI Taxonomy" id="520822"/>
    <lineage>
        <taxon>Eukaryota</taxon>
        <taxon>Metazoa</taxon>
        <taxon>Ecdysozoa</taxon>
        <taxon>Arthropoda</taxon>
        <taxon>Hexapoda</taxon>
        <taxon>Insecta</taxon>
        <taxon>Pterygota</taxon>
        <taxon>Neoptera</taxon>
        <taxon>Endopterygota</taxon>
        <taxon>Hymenoptera</taxon>
        <taxon>Apocrita</taxon>
        <taxon>Aculeata</taxon>
        <taxon>Formicoidea</taxon>
        <taxon>Formicidae</taxon>
        <taxon>Myrmicinae</taxon>
        <taxon>Atta</taxon>
    </lineage>
</organism>
<keyword evidence="2" id="KW-1185">Reference proteome</keyword>